<protein>
    <submittedName>
        <fullName evidence="2">Spectinomycin phosphotransferase</fullName>
    </submittedName>
</protein>
<keyword evidence="2" id="KW-0808">Transferase</keyword>
<dbReference type="InterPro" id="IPR002575">
    <property type="entry name" value="Aminoglycoside_PTrfase"/>
</dbReference>
<evidence type="ECO:0000313" key="2">
    <source>
        <dbReference type="EMBL" id="SDK23183.1"/>
    </source>
</evidence>
<dbReference type="STRING" id="683260.SAMN05421874_10668"/>
<proteinExistence type="predicted"/>
<accession>A0A1G9A7A9</accession>
<evidence type="ECO:0000313" key="3">
    <source>
        <dbReference type="Proteomes" id="UP000198683"/>
    </source>
</evidence>
<sequence length="304" mass="33260">MTEYADVFLRFGIEPQDSLYAYAPVFRGVVDGVPVAVKRTHAAEEMGRWVRHLAGAGLPVVTPVAGPHRIGDDDWVAYPWIDGRAYDGSPSDVRAAGDLLGRLHAAGDAADSTGLPDFEWPDHDEESVAEDVTGLDKVLAAHRPDLRDEVLARFTPLLGSFMTTTLPAIRDAALPVADASMDYKAVNLVYAGTGPVLVDPDNGERLPRLLDLALAVLLFHNDLVGGPARLFDEKEWTAFRDAYLAHVSLTDAERELWPTALVYMLLEWGVWTVVNGGEVGDWDDPRQAAFLTDLLTADLTRYVL</sequence>
<gene>
    <name evidence="2" type="ORF">SAMN05421874_10668</name>
</gene>
<dbReference type="Pfam" id="PF01636">
    <property type="entry name" value="APH"/>
    <property type="match status" value="1"/>
</dbReference>
<evidence type="ECO:0000259" key="1">
    <source>
        <dbReference type="Pfam" id="PF01636"/>
    </source>
</evidence>
<feature type="domain" description="Aminoglycoside phosphotransferase" evidence="1">
    <location>
        <begin position="42"/>
        <end position="248"/>
    </location>
</feature>
<keyword evidence="3" id="KW-1185">Reference proteome</keyword>
<reference evidence="2 3" key="1">
    <citation type="submission" date="2016-10" db="EMBL/GenBank/DDBJ databases">
        <authorList>
            <person name="de Groot N.N."/>
        </authorList>
    </citation>
    <scope>NUCLEOTIDE SEQUENCE [LARGE SCALE GENOMIC DNA]</scope>
    <source>
        <strain evidence="2 3">CGMCC 4.5681</strain>
    </source>
</reference>
<dbReference type="SUPFAM" id="SSF56112">
    <property type="entry name" value="Protein kinase-like (PK-like)"/>
    <property type="match status" value="1"/>
</dbReference>
<dbReference type="InterPro" id="IPR011009">
    <property type="entry name" value="Kinase-like_dom_sf"/>
</dbReference>
<dbReference type="EMBL" id="FNFB01000006">
    <property type="protein sequence ID" value="SDK23183.1"/>
    <property type="molecule type" value="Genomic_DNA"/>
</dbReference>
<dbReference type="OrthoDB" id="2706791at2"/>
<dbReference type="GO" id="GO:0016740">
    <property type="term" value="F:transferase activity"/>
    <property type="evidence" value="ECO:0007669"/>
    <property type="project" value="UniProtKB-KW"/>
</dbReference>
<name>A0A1G9A7A9_9ACTN</name>
<dbReference type="Gene3D" id="3.90.1200.10">
    <property type="match status" value="1"/>
</dbReference>
<dbReference type="Proteomes" id="UP000198683">
    <property type="component" value="Unassembled WGS sequence"/>
</dbReference>
<dbReference type="AlphaFoldDB" id="A0A1G9A7A9"/>
<dbReference type="RefSeq" id="WP_090763249.1">
    <property type="nucleotide sequence ID" value="NZ_FNFB01000006.1"/>
</dbReference>
<organism evidence="2 3">
    <name type="scientific">Nonomuraea maritima</name>
    <dbReference type="NCBI Taxonomy" id="683260"/>
    <lineage>
        <taxon>Bacteria</taxon>
        <taxon>Bacillati</taxon>
        <taxon>Actinomycetota</taxon>
        <taxon>Actinomycetes</taxon>
        <taxon>Streptosporangiales</taxon>
        <taxon>Streptosporangiaceae</taxon>
        <taxon>Nonomuraea</taxon>
    </lineage>
</organism>